<gene>
    <name evidence="2" type="ordered locus">HRM2_31450</name>
</gene>
<evidence type="ECO:0008006" key="4">
    <source>
        <dbReference type="Google" id="ProtNLM"/>
    </source>
</evidence>
<protein>
    <recommendedName>
        <fullName evidence="4">Porin domain-containing protein</fullName>
    </recommendedName>
</protein>
<keyword evidence="1" id="KW-0732">Signal</keyword>
<evidence type="ECO:0000313" key="3">
    <source>
        <dbReference type="Proteomes" id="UP000000442"/>
    </source>
</evidence>
<dbReference type="OrthoDB" id="5414714at2"/>
<proteinExistence type="predicted"/>
<name>C0QKY8_DESAH</name>
<dbReference type="RefSeq" id="WP_015904990.1">
    <property type="nucleotide sequence ID" value="NC_012108.1"/>
</dbReference>
<accession>C0QKY8</accession>
<dbReference type="eggNOG" id="ENOG5032R8K">
    <property type="taxonomic scope" value="Bacteria"/>
</dbReference>
<dbReference type="KEGG" id="dat:HRM2_31450"/>
<evidence type="ECO:0000256" key="1">
    <source>
        <dbReference type="SAM" id="SignalP"/>
    </source>
</evidence>
<keyword evidence="3" id="KW-1185">Reference proteome</keyword>
<dbReference type="SUPFAM" id="SSF56935">
    <property type="entry name" value="Porins"/>
    <property type="match status" value="2"/>
</dbReference>
<feature type="signal peptide" evidence="1">
    <location>
        <begin position="1"/>
        <end position="23"/>
    </location>
</feature>
<dbReference type="HOGENOM" id="CLU_629668_0_0_7"/>
<dbReference type="Proteomes" id="UP000000442">
    <property type="component" value="Chromosome"/>
</dbReference>
<dbReference type="STRING" id="177437.HRM2_31450"/>
<feature type="chain" id="PRO_5002902241" description="Porin domain-containing protein" evidence="1">
    <location>
        <begin position="24"/>
        <end position="484"/>
    </location>
</feature>
<reference evidence="2 3" key="1">
    <citation type="journal article" date="2009" name="Environ. Microbiol.">
        <title>Genome sequence of Desulfobacterium autotrophicum HRM2, a marine sulfate reducer oxidizing organic carbon completely to carbon dioxide.</title>
        <authorList>
            <person name="Strittmatter A.W."/>
            <person name="Liesegang H."/>
            <person name="Rabus R."/>
            <person name="Decker I."/>
            <person name="Amann J."/>
            <person name="Andres S."/>
            <person name="Henne A."/>
            <person name="Fricke W.F."/>
            <person name="Martinez-Arias R."/>
            <person name="Bartels D."/>
            <person name="Goesmann A."/>
            <person name="Krause L."/>
            <person name="Puehler A."/>
            <person name="Klenk H.P."/>
            <person name="Richter M."/>
            <person name="Schuler M."/>
            <person name="Gloeckner F.O."/>
            <person name="Meyerdierks A."/>
            <person name="Gottschalk G."/>
            <person name="Amann R."/>
        </authorList>
    </citation>
    <scope>NUCLEOTIDE SEQUENCE [LARGE SCALE GENOMIC DNA]</scope>
    <source>
        <strain evidence="3">ATCC 43914 / DSM 3382 / HRM2</strain>
    </source>
</reference>
<organism evidence="2 3">
    <name type="scientific">Desulforapulum autotrophicum (strain ATCC 43914 / DSM 3382 / VKM B-1955 / HRM2)</name>
    <name type="common">Desulfobacterium autotrophicum</name>
    <dbReference type="NCBI Taxonomy" id="177437"/>
    <lineage>
        <taxon>Bacteria</taxon>
        <taxon>Pseudomonadati</taxon>
        <taxon>Thermodesulfobacteriota</taxon>
        <taxon>Desulfobacteria</taxon>
        <taxon>Desulfobacterales</taxon>
        <taxon>Desulfobacteraceae</taxon>
        <taxon>Desulforapulum</taxon>
    </lineage>
</organism>
<sequence>MKKMMLVTVLFCFMAAFALPAMAIEVDFSGSFEVEGILNSSERMYDDDKTSDFRQMRLRVQTEFTVTDDLKLITRFDALEKVLSSKDSAFTTTYNDTGWDSDADDDNIDFDRAYISWKSPIGLFEVGRMMGVVWGTSFCDDESDTDRIKYVLPISMGEGKLYIGVVAEKVTENDKGPLVSEADNDKYYIGATYVAKSYRTGLLSAFYNFKTFQDPGQSLATEVYYENYVPDSATTLDPAMSVTEALTVFGTRGQTCEGQVFLLAPYFEGKFGDFSLTTELDYVFGTTEYHVDGVDDKDVRGFGYFVEGGYDLGPATFQLGFAHSSGDADYTDDKIESMGFVSPGVDWAKLLILHDDVTGLNNTLAGGLGNHVGDGFGSPSTAMCDGYQVLYAGVDYAVTDTISLGLIAGMSWADEVPDGMDYDDDQGVEYDASFTWNLTKNLQYKAIAAYLDGGDYWKTRRTGTVDPDIDPNIYTLYHKLILTF</sequence>
<evidence type="ECO:0000313" key="2">
    <source>
        <dbReference type="EMBL" id="ACN16228.1"/>
    </source>
</evidence>
<dbReference type="EMBL" id="CP001087">
    <property type="protein sequence ID" value="ACN16228.1"/>
    <property type="molecule type" value="Genomic_DNA"/>
</dbReference>
<dbReference type="AlphaFoldDB" id="C0QKY8"/>